<dbReference type="EMBL" id="DF238778">
    <property type="protein sequence ID" value="GAC93834.1"/>
    <property type="molecule type" value="Genomic_DNA"/>
</dbReference>
<proteinExistence type="predicted"/>
<organism evidence="1 2">
    <name type="scientific">Pseudozyma hubeiensis (strain SY62)</name>
    <name type="common">Yeast</name>
    <dbReference type="NCBI Taxonomy" id="1305764"/>
    <lineage>
        <taxon>Eukaryota</taxon>
        <taxon>Fungi</taxon>
        <taxon>Dikarya</taxon>
        <taxon>Basidiomycota</taxon>
        <taxon>Ustilaginomycotina</taxon>
        <taxon>Ustilaginomycetes</taxon>
        <taxon>Ustilaginales</taxon>
        <taxon>Ustilaginaceae</taxon>
        <taxon>Pseudozyma</taxon>
    </lineage>
</organism>
<evidence type="ECO:0000313" key="1">
    <source>
        <dbReference type="EMBL" id="GAC93834.1"/>
    </source>
</evidence>
<reference evidence="2" key="1">
    <citation type="journal article" date="2013" name="Genome Announc.">
        <title>Draft genome sequence of the basidiomycetous yeast-like fungus Pseudozyma hubeiensis SY62, which produces an abundant amount of the biosurfactant mannosylerythritol lipids.</title>
        <authorList>
            <person name="Konishi M."/>
            <person name="Hatada Y."/>
            <person name="Horiuchi J."/>
        </authorList>
    </citation>
    <scope>NUCLEOTIDE SEQUENCE [LARGE SCALE GENOMIC DNA]</scope>
    <source>
        <strain evidence="2">SY62</strain>
    </source>
</reference>
<name>R9NYQ4_PSEHS</name>
<dbReference type="RefSeq" id="XP_012187421.1">
    <property type="nucleotide sequence ID" value="XM_012332031.1"/>
</dbReference>
<gene>
    <name evidence="1" type="ORF">PHSY_001399</name>
</gene>
<keyword evidence="2" id="KW-1185">Reference proteome</keyword>
<evidence type="ECO:0000313" key="2">
    <source>
        <dbReference type="Proteomes" id="UP000014071"/>
    </source>
</evidence>
<sequence length="89" mass="10081">MELRNTLLGTTLPSLPAVADPALDDQSRRQMELRTGTLLGASRHFRFHLSRTRRLVERGFKASQTRTFGVAPRFAPSERLYLCFCLDGT</sequence>
<dbReference type="HOGENOM" id="CLU_2455687_0_0_1"/>
<accession>R9NYQ4</accession>
<dbReference type="Proteomes" id="UP000014071">
    <property type="component" value="Unassembled WGS sequence"/>
</dbReference>
<dbReference type="AlphaFoldDB" id="R9NYQ4"/>
<protein>
    <submittedName>
        <fullName evidence="1">Glycerophosphodiester phosphodiesterase</fullName>
    </submittedName>
</protein>
<dbReference type="GeneID" id="24106700"/>